<dbReference type="Proteomes" id="UP000242849">
    <property type="component" value="Unassembled WGS sequence"/>
</dbReference>
<evidence type="ECO:0000313" key="3">
    <source>
        <dbReference type="Proteomes" id="UP000242849"/>
    </source>
</evidence>
<dbReference type="InterPro" id="IPR036188">
    <property type="entry name" value="FAD/NAD-bd_sf"/>
</dbReference>
<dbReference type="AlphaFoldDB" id="A0A1H4UDU8"/>
<keyword evidence="3" id="KW-1185">Reference proteome</keyword>
<dbReference type="GO" id="GO:0071949">
    <property type="term" value="F:FAD binding"/>
    <property type="evidence" value="ECO:0007669"/>
    <property type="project" value="InterPro"/>
</dbReference>
<gene>
    <name evidence="2" type="ORF">SAMN05421553_1233</name>
</gene>
<dbReference type="STRING" id="53406.SAMN05421553_1233"/>
<dbReference type="GO" id="GO:0003824">
    <property type="term" value="F:catalytic activity"/>
    <property type="evidence" value="ECO:0007669"/>
    <property type="project" value="UniProtKB-ARBA"/>
</dbReference>
<dbReference type="RefSeq" id="WP_139272645.1">
    <property type="nucleotide sequence ID" value="NZ_FNSC01000001.1"/>
</dbReference>
<name>A0A1H4UDU8_PSEAG</name>
<dbReference type="Gene3D" id="3.50.50.60">
    <property type="entry name" value="FAD/NAD(P)-binding domain"/>
    <property type="match status" value="1"/>
</dbReference>
<dbReference type="Pfam" id="PF01494">
    <property type="entry name" value="FAD_binding_3"/>
    <property type="match status" value="1"/>
</dbReference>
<evidence type="ECO:0000313" key="2">
    <source>
        <dbReference type="EMBL" id="SEC66451.1"/>
    </source>
</evidence>
<reference evidence="3" key="1">
    <citation type="submission" date="2016-10" db="EMBL/GenBank/DDBJ databases">
        <authorList>
            <person name="Varghese N."/>
            <person name="Submissions S."/>
        </authorList>
    </citation>
    <scope>NUCLEOTIDE SEQUENCE [LARGE SCALE GENOMIC DNA]</scope>
    <source>
        <strain evidence="3">DSM 12111</strain>
    </source>
</reference>
<dbReference type="SUPFAM" id="SSF51905">
    <property type="entry name" value="FAD/NAD(P)-binding domain"/>
    <property type="match status" value="1"/>
</dbReference>
<sequence length="49" mass="5260">MKPHVLIVGGGPTGMTLALQLQRFGIGIGFRLIEKRPKQASGSKALRMV</sequence>
<proteinExistence type="predicted"/>
<dbReference type="EMBL" id="FNSC01000001">
    <property type="protein sequence ID" value="SEC66451.1"/>
    <property type="molecule type" value="Genomic_DNA"/>
</dbReference>
<dbReference type="OrthoDB" id="8672648at2"/>
<feature type="domain" description="FAD-binding" evidence="1">
    <location>
        <begin position="4"/>
        <end position="46"/>
    </location>
</feature>
<evidence type="ECO:0000259" key="1">
    <source>
        <dbReference type="Pfam" id="PF01494"/>
    </source>
</evidence>
<dbReference type="InterPro" id="IPR002938">
    <property type="entry name" value="FAD-bd"/>
</dbReference>
<accession>A0A1H4UDU8</accession>
<organism evidence="2 3">
    <name type="scientific">Pseudomonas anguilliseptica</name>
    <dbReference type="NCBI Taxonomy" id="53406"/>
    <lineage>
        <taxon>Bacteria</taxon>
        <taxon>Pseudomonadati</taxon>
        <taxon>Pseudomonadota</taxon>
        <taxon>Gammaproteobacteria</taxon>
        <taxon>Pseudomonadales</taxon>
        <taxon>Pseudomonadaceae</taxon>
        <taxon>Pseudomonas</taxon>
    </lineage>
</organism>
<protein>
    <submittedName>
        <fullName evidence="2">FAD binding domain-containing protein</fullName>
    </submittedName>
</protein>